<evidence type="ECO:0000313" key="3">
    <source>
        <dbReference type="Proteomes" id="UP000184212"/>
    </source>
</evidence>
<protein>
    <submittedName>
        <fullName evidence="2">Helix-turn-helix domain-containing protein</fullName>
    </submittedName>
</protein>
<feature type="domain" description="HTH arsR-type" evidence="1">
    <location>
        <begin position="1"/>
        <end position="90"/>
    </location>
</feature>
<dbReference type="Gene3D" id="1.10.10.10">
    <property type="entry name" value="Winged helix-like DNA-binding domain superfamily/Winged helix DNA-binding domain"/>
    <property type="match status" value="1"/>
</dbReference>
<dbReference type="InterPro" id="IPR011991">
    <property type="entry name" value="ArsR-like_HTH"/>
</dbReference>
<organism evidence="2 3">
    <name type="scientific">Chryseolinea serpens</name>
    <dbReference type="NCBI Taxonomy" id="947013"/>
    <lineage>
        <taxon>Bacteria</taxon>
        <taxon>Pseudomonadati</taxon>
        <taxon>Bacteroidota</taxon>
        <taxon>Cytophagia</taxon>
        <taxon>Cytophagales</taxon>
        <taxon>Fulvivirgaceae</taxon>
        <taxon>Chryseolinea</taxon>
    </lineage>
</organism>
<dbReference type="STRING" id="947013.SAMN04488109_5311"/>
<accession>A0A1M5VRE2</accession>
<dbReference type="OrthoDB" id="9799175at2"/>
<reference evidence="2 3" key="1">
    <citation type="submission" date="2016-11" db="EMBL/GenBank/DDBJ databases">
        <authorList>
            <person name="Jaros S."/>
            <person name="Januszkiewicz K."/>
            <person name="Wedrychowicz H."/>
        </authorList>
    </citation>
    <scope>NUCLEOTIDE SEQUENCE [LARGE SCALE GENOMIC DNA]</scope>
    <source>
        <strain evidence="2 3">DSM 24574</strain>
    </source>
</reference>
<dbReference type="EMBL" id="FQWQ01000004">
    <property type="protein sequence ID" value="SHH77493.1"/>
    <property type="molecule type" value="Genomic_DNA"/>
</dbReference>
<dbReference type="SUPFAM" id="SSF46785">
    <property type="entry name" value="Winged helix' DNA-binding domain"/>
    <property type="match status" value="1"/>
</dbReference>
<evidence type="ECO:0000313" key="2">
    <source>
        <dbReference type="EMBL" id="SHH77493.1"/>
    </source>
</evidence>
<dbReference type="PANTHER" id="PTHR38600">
    <property type="entry name" value="TRANSCRIPTIONAL REGULATORY PROTEIN"/>
    <property type="match status" value="1"/>
</dbReference>
<dbReference type="PANTHER" id="PTHR38600:SF2">
    <property type="entry name" value="SLL0088 PROTEIN"/>
    <property type="match status" value="1"/>
</dbReference>
<dbReference type="InterPro" id="IPR001845">
    <property type="entry name" value="HTH_ArsR_DNA-bd_dom"/>
</dbReference>
<dbReference type="Pfam" id="PF12840">
    <property type="entry name" value="HTH_20"/>
    <property type="match status" value="1"/>
</dbReference>
<dbReference type="GO" id="GO:0003700">
    <property type="term" value="F:DNA-binding transcription factor activity"/>
    <property type="evidence" value="ECO:0007669"/>
    <property type="project" value="InterPro"/>
</dbReference>
<evidence type="ECO:0000259" key="1">
    <source>
        <dbReference type="PROSITE" id="PS50987"/>
    </source>
</evidence>
<name>A0A1M5VRE2_9BACT</name>
<proteinExistence type="predicted"/>
<sequence>MKARRDVYQAIADPTRRAIINLISAEPHNVNAIAEKFDVSRQAISLHVKILIDCGLITITQRGRDRFCEAQLDQLSEVSAWVDQYRKHWESKLDTLESYLEKLKKQRYGKQKK</sequence>
<dbReference type="CDD" id="cd00090">
    <property type="entry name" value="HTH_ARSR"/>
    <property type="match status" value="1"/>
</dbReference>
<dbReference type="NCBIfam" id="NF033788">
    <property type="entry name" value="HTH_metalloreg"/>
    <property type="match status" value="1"/>
</dbReference>
<dbReference type="AlphaFoldDB" id="A0A1M5VRE2"/>
<dbReference type="Proteomes" id="UP000184212">
    <property type="component" value="Unassembled WGS sequence"/>
</dbReference>
<gene>
    <name evidence="2" type="ORF">SAMN04488109_5311</name>
</gene>
<dbReference type="InterPro" id="IPR036388">
    <property type="entry name" value="WH-like_DNA-bd_sf"/>
</dbReference>
<dbReference type="PRINTS" id="PR00778">
    <property type="entry name" value="HTHARSR"/>
</dbReference>
<dbReference type="SMART" id="SM00418">
    <property type="entry name" value="HTH_ARSR"/>
    <property type="match status" value="1"/>
</dbReference>
<dbReference type="RefSeq" id="WP_073140660.1">
    <property type="nucleotide sequence ID" value="NZ_FQWQ01000004.1"/>
</dbReference>
<dbReference type="PROSITE" id="PS50987">
    <property type="entry name" value="HTH_ARSR_2"/>
    <property type="match status" value="1"/>
</dbReference>
<keyword evidence="3" id="KW-1185">Reference proteome</keyword>
<dbReference type="InterPro" id="IPR036390">
    <property type="entry name" value="WH_DNA-bd_sf"/>
</dbReference>